<keyword evidence="4" id="KW-1185">Reference proteome</keyword>
<dbReference type="RefSeq" id="WP_115671341.1">
    <property type="nucleotide sequence ID" value="NZ_UEYP01000008.1"/>
</dbReference>
<dbReference type="PANTHER" id="PTHR13847">
    <property type="entry name" value="SARCOSINE DEHYDROGENASE-RELATED"/>
    <property type="match status" value="1"/>
</dbReference>
<dbReference type="Gene3D" id="3.30.9.10">
    <property type="entry name" value="D-Amino Acid Oxidase, subunit A, domain 2"/>
    <property type="match status" value="1"/>
</dbReference>
<keyword evidence="1" id="KW-0560">Oxidoreductase</keyword>
<evidence type="ECO:0000259" key="2">
    <source>
        <dbReference type="Pfam" id="PF01266"/>
    </source>
</evidence>
<evidence type="ECO:0000313" key="3">
    <source>
        <dbReference type="EMBL" id="SSC68683.1"/>
    </source>
</evidence>
<gene>
    <name evidence="3" type="ORF">RHIZ70_4391</name>
</gene>
<evidence type="ECO:0000256" key="1">
    <source>
        <dbReference type="ARBA" id="ARBA00023002"/>
    </source>
</evidence>
<feature type="domain" description="FAD dependent oxidoreductase" evidence="2">
    <location>
        <begin position="8"/>
        <end position="398"/>
    </location>
</feature>
<accession>A0A376AMS0</accession>
<dbReference type="Gene3D" id="3.50.50.60">
    <property type="entry name" value="FAD/NAD(P)-binding domain"/>
    <property type="match status" value="2"/>
</dbReference>
<organism evidence="3 4">
    <name type="scientific">Ciceribacter selenitireducens ATCC BAA-1503</name>
    <dbReference type="NCBI Taxonomy" id="1336235"/>
    <lineage>
        <taxon>Bacteria</taxon>
        <taxon>Pseudomonadati</taxon>
        <taxon>Pseudomonadota</taxon>
        <taxon>Alphaproteobacteria</taxon>
        <taxon>Hyphomicrobiales</taxon>
        <taxon>Rhizobiaceae</taxon>
        <taxon>Ciceribacter</taxon>
    </lineage>
</organism>
<dbReference type="GO" id="GO:0016491">
    <property type="term" value="F:oxidoreductase activity"/>
    <property type="evidence" value="ECO:0007669"/>
    <property type="project" value="UniProtKB-KW"/>
</dbReference>
<dbReference type="Pfam" id="PF01266">
    <property type="entry name" value="DAO"/>
    <property type="match status" value="1"/>
</dbReference>
<dbReference type="SUPFAM" id="SSF54373">
    <property type="entry name" value="FAD-linked reductases, C-terminal domain"/>
    <property type="match status" value="1"/>
</dbReference>
<evidence type="ECO:0000313" key="4">
    <source>
        <dbReference type="Proteomes" id="UP000254764"/>
    </source>
</evidence>
<dbReference type="EMBL" id="UEYP01000008">
    <property type="protein sequence ID" value="SSC68683.1"/>
    <property type="molecule type" value="Genomic_DNA"/>
</dbReference>
<dbReference type="SUPFAM" id="SSF51905">
    <property type="entry name" value="FAD/NAD(P)-binding domain"/>
    <property type="match status" value="1"/>
</dbReference>
<dbReference type="Proteomes" id="UP000254764">
    <property type="component" value="Unassembled WGS sequence"/>
</dbReference>
<dbReference type="AlphaFoldDB" id="A0A376AMS0"/>
<dbReference type="PANTHER" id="PTHR13847:SF289">
    <property type="entry name" value="GLYCINE OXIDASE"/>
    <property type="match status" value="1"/>
</dbReference>
<name>A0A376AMS0_9HYPH</name>
<dbReference type="InterPro" id="IPR006076">
    <property type="entry name" value="FAD-dep_OxRdtase"/>
</dbReference>
<dbReference type="STRING" id="1336235.GCA_000518785_03977"/>
<sequence>MTAETNADSVVVGAGIVGVMAALYLQAEGRKVLLVEREEVAAGASAGNAGILAFPEIIPVASPGIMFKAPKWLLDPLGPLSVPPTYGLKIAPWLFHFWRASSRKAFAHGIAAQTEMMHLAAAEMRRMRETPELAGFFDTTGTLDLYDSEASFDAAASDWLEKEKAGFQFTSVGRAEIDRLQPGLAPQFRHAMYSPAGIQVNDPKGLTRAVADLVTARGGALRKGEVRDIAPNADGAIITLDDGATIKATSVVVAGGAWSKTLAARLGDPVPLETERGYNTTLPAQAFPLQRQLYFNDHAFVVTPLSEGIRVGGAVELGGLELAPNYRRSKALLAKAARFLPDLKTEGGREWMGFRPSMPDCLPVIGRSSASPAVLYAFGHGHLGLTQSAATGRLIGELAAGRPASLSLAPFRPGRFLRGG</sequence>
<reference evidence="4" key="1">
    <citation type="submission" date="2018-07" db="EMBL/GenBank/DDBJ databases">
        <authorList>
            <person name="Peiro R."/>
            <person name="Begona"/>
            <person name="Cbmso G."/>
            <person name="Lopez M."/>
            <person name="Gonzalez S."/>
        </authorList>
    </citation>
    <scope>NUCLEOTIDE SEQUENCE [LARGE SCALE GENOMIC DNA]</scope>
</reference>
<protein>
    <recommendedName>
        <fullName evidence="2">FAD dependent oxidoreductase domain-containing protein</fullName>
    </recommendedName>
</protein>
<dbReference type="InterPro" id="IPR036188">
    <property type="entry name" value="FAD/NAD-bd_sf"/>
</dbReference>
<dbReference type="GO" id="GO:0005737">
    <property type="term" value="C:cytoplasm"/>
    <property type="evidence" value="ECO:0007669"/>
    <property type="project" value="TreeGrafter"/>
</dbReference>
<dbReference type="OrthoDB" id="9805337at2"/>
<proteinExistence type="predicted"/>